<name>A0AAE3G1L5_9GAMM</name>
<keyword evidence="2" id="KW-1185">Reference proteome</keyword>
<proteinExistence type="predicted"/>
<accession>A0AAE3G1L5</accession>
<dbReference type="EMBL" id="JALJXV010000003">
    <property type="protein sequence ID" value="MCP1674140.1"/>
    <property type="molecule type" value="Genomic_DNA"/>
</dbReference>
<comment type="caution">
    <text evidence="1">The sequence shown here is derived from an EMBL/GenBank/DDBJ whole genome shotgun (WGS) entry which is preliminary data.</text>
</comment>
<organism evidence="1 2">
    <name type="scientific">Natronocella acetinitrilica</name>
    <dbReference type="NCBI Taxonomy" id="414046"/>
    <lineage>
        <taxon>Bacteria</taxon>
        <taxon>Pseudomonadati</taxon>
        <taxon>Pseudomonadota</taxon>
        <taxon>Gammaproteobacteria</taxon>
        <taxon>Chromatiales</taxon>
        <taxon>Ectothiorhodospiraceae</taxon>
        <taxon>Natronocella</taxon>
    </lineage>
</organism>
<dbReference type="AlphaFoldDB" id="A0AAE3G1L5"/>
<sequence length="183" mass="19887">MAQGRTTSYAAHTGSADHLPPLALARQISAVSDAQILRACSARWEARDPAAADEPSPMTCTLRVHLGSLPYEAAARFRSMVDDGRAPRYMRLSEDSALIEVSNTVDHAHYRSSALDVEEMIEGRLLRAWQRERDHVVGLSTAALNDTADGAERTARTLGVLERLGLSRTRQRAVPAAESGPGR</sequence>
<evidence type="ECO:0000313" key="2">
    <source>
        <dbReference type="Proteomes" id="UP001205843"/>
    </source>
</evidence>
<protein>
    <submittedName>
        <fullName evidence="1">Uncharacterized protein</fullName>
    </submittedName>
</protein>
<dbReference type="Proteomes" id="UP001205843">
    <property type="component" value="Unassembled WGS sequence"/>
</dbReference>
<evidence type="ECO:0000313" key="1">
    <source>
        <dbReference type="EMBL" id="MCP1674140.1"/>
    </source>
</evidence>
<gene>
    <name evidence="1" type="ORF">J2T57_001242</name>
</gene>
<reference evidence="1" key="1">
    <citation type="submission" date="2022-03" db="EMBL/GenBank/DDBJ databases">
        <title>Genomic Encyclopedia of Type Strains, Phase III (KMG-III): the genomes of soil and plant-associated and newly described type strains.</title>
        <authorList>
            <person name="Whitman W."/>
        </authorList>
    </citation>
    <scope>NUCLEOTIDE SEQUENCE</scope>
    <source>
        <strain evidence="1">ANL 6-2</strain>
    </source>
</reference>
<dbReference type="RefSeq" id="WP_253475829.1">
    <property type="nucleotide sequence ID" value="NZ_JALJXV010000003.1"/>
</dbReference>